<gene>
    <name evidence="1" type="ORF">HNQ36_001869</name>
</gene>
<dbReference type="Proteomes" id="UP000521227">
    <property type="component" value="Unassembled WGS sequence"/>
</dbReference>
<name>A0A840MVZ4_9BRAD</name>
<evidence type="ECO:0000313" key="1">
    <source>
        <dbReference type="EMBL" id="MBB5051915.1"/>
    </source>
</evidence>
<protein>
    <submittedName>
        <fullName evidence="1">Uncharacterized protein</fullName>
    </submittedName>
</protein>
<comment type="caution">
    <text evidence="1">The sequence shown here is derived from an EMBL/GenBank/DDBJ whole genome shotgun (WGS) entry which is preliminary data.</text>
</comment>
<dbReference type="AlphaFoldDB" id="A0A840MVZ4"/>
<organism evidence="1 2">
    <name type="scientific">Afipia massiliensis</name>
    <dbReference type="NCBI Taxonomy" id="211460"/>
    <lineage>
        <taxon>Bacteria</taxon>
        <taxon>Pseudomonadati</taxon>
        <taxon>Pseudomonadota</taxon>
        <taxon>Alphaproteobacteria</taxon>
        <taxon>Hyphomicrobiales</taxon>
        <taxon>Nitrobacteraceae</taxon>
        <taxon>Afipia</taxon>
    </lineage>
</organism>
<dbReference type="RefSeq" id="WP_246395323.1">
    <property type="nucleotide sequence ID" value="NZ_JACHIJ010000002.1"/>
</dbReference>
<dbReference type="Pfam" id="PF12098">
    <property type="entry name" value="DUF3574"/>
    <property type="match status" value="1"/>
</dbReference>
<evidence type="ECO:0000313" key="2">
    <source>
        <dbReference type="Proteomes" id="UP000521227"/>
    </source>
</evidence>
<dbReference type="InterPro" id="IPR021957">
    <property type="entry name" value="DUF3574"/>
</dbReference>
<dbReference type="EMBL" id="JACHIJ010000002">
    <property type="protein sequence ID" value="MBB5051915.1"/>
    <property type="molecule type" value="Genomic_DNA"/>
</dbReference>
<proteinExistence type="predicted"/>
<sequence length="39" mass="4227">MPPSPTSPRANLGAIAEAYKRTFRQESVLTTVRASCATF</sequence>
<accession>A0A840MVZ4</accession>
<reference evidence="1 2" key="1">
    <citation type="submission" date="2020-08" db="EMBL/GenBank/DDBJ databases">
        <title>Genomic Encyclopedia of Type Strains, Phase IV (KMG-IV): sequencing the most valuable type-strain genomes for metagenomic binning, comparative biology and taxonomic classification.</title>
        <authorList>
            <person name="Goeker M."/>
        </authorList>
    </citation>
    <scope>NUCLEOTIDE SEQUENCE [LARGE SCALE GENOMIC DNA]</scope>
    <source>
        <strain evidence="1 2">DSM 17498</strain>
    </source>
</reference>